<evidence type="ECO:0000313" key="2">
    <source>
        <dbReference type="Proteomes" id="UP001162811"/>
    </source>
</evidence>
<reference evidence="1" key="1">
    <citation type="submission" date="2022-06" db="EMBL/GenBank/DDBJ databases">
        <authorList>
            <person name="Lu C.-H."/>
        </authorList>
    </citation>
    <scope>NUCLEOTIDE SEQUENCE</scope>
    <source>
        <strain evidence="1">21MJYT02-11</strain>
    </source>
</reference>
<dbReference type="RefSeq" id="WP_252679564.1">
    <property type="nucleotide sequence ID" value="NZ_JAMXHT010000003.1"/>
</dbReference>
<accession>A0ABT1AJS9</accession>
<reference evidence="1" key="2">
    <citation type="journal article" date="2023" name="Front. Microbiol.">
        <title>Ralstonia chuxiongensis sp. nov., Ralstonia mojiangensis sp. nov., and Ralstonia soli sp. nov., isolated from tobacco fields, are three novel species in the family Burkholderiaceae.</title>
        <authorList>
            <person name="Lu C.H."/>
            <person name="Zhang Y.Y."/>
            <person name="Jiang N."/>
            <person name="Chen W."/>
            <person name="Shao X."/>
            <person name="Zhao Z.M."/>
            <person name="Lu W.L."/>
            <person name="Hu X."/>
            <person name="Xi Y.X."/>
            <person name="Zou S.Y."/>
            <person name="Wei Q.J."/>
            <person name="Lin Z.L."/>
            <person name="Gong L."/>
            <person name="Gai X.T."/>
            <person name="Zhang L.Q."/>
            <person name="Li J.Y."/>
            <person name="Jin Y."/>
            <person name="Xia Z.Y."/>
        </authorList>
    </citation>
    <scope>NUCLEOTIDE SEQUENCE</scope>
    <source>
        <strain evidence="1">21MJYT02-11</strain>
    </source>
</reference>
<dbReference type="Proteomes" id="UP001162811">
    <property type="component" value="Unassembled WGS sequence"/>
</dbReference>
<proteinExistence type="predicted"/>
<organism evidence="1 2">
    <name type="scientific">Ralstonia soli</name>
    <dbReference type="NCBI Taxonomy" id="2953896"/>
    <lineage>
        <taxon>Bacteria</taxon>
        <taxon>Pseudomonadati</taxon>
        <taxon>Pseudomonadota</taxon>
        <taxon>Betaproteobacteria</taxon>
        <taxon>Burkholderiales</taxon>
        <taxon>Burkholderiaceae</taxon>
        <taxon>Ralstonia</taxon>
    </lineage>
</organism>
<evidence type="ECO:0000313" key="1">
    <source>
        <dbReference type="EMBL" id="MCO5398412.1"/>
    </source>
</evidence>
<protein>
    <submittedName>
        <fullName evidence="1">Uncharacterized protein</fullName>
    </submittedName>
</protein>
<sequence>MSDAIHRQGSLHSSDDRRLAAIQYVLLGSMRRAAEASGIPVRTLYDWQKTDWWETLVAQVRTEMEGELDATLSKMIQLALAATMDRLENGDYVVTTKGETVRKPISARDAMAILALAIDRRQVLRDAMATAPQQRLGNLADRLRELGEHRRDATVPA</sequence>
<keyword evidence="2" id="KW-1185">Reference proteome</keyword>
<dbReference type="EMBL" id="JAMXHT010000003">
    <property type="protein sequence ID" value="MCO5398412.1"/>
    <property type="molecule type" value="Genomic_DNA"/>
</dbReference>
<name>A0ABT1AJS9_9RALS</name>
<gene>
    <name evidence="1" type="ORF">NG900_09410</name>
</gene>
<comment type="caution">
    <text evidence="1">The sequence shown here is derived from an EMBL/GenBank/DDBJ whole genome shotgun (WGS) entry which is preliminary data.</text>
</comment>